<accession>A0A918CZE4</accession>
<evidence type="ECO:0000313" key="2">
    <source>
        <dbReference type="EMBL" id="GGN52013.1"/>
    </source>
</evidence>
<proteinExistence type="predicted"/>
<name>A0A918CZE4_9ACTN</name>
<comment type="caution">
    <text evidence="2">The sequence shown here is derived from an EMBL/GenBank/DDBJ whole genome shotgun (WGS) entry which is preliminary data.</text>
</comment>
<gene>
    <name evidence="2" type="ORF">GCM10011579_008540</name>
</gene>
<dbReference type="AlphaFoldDB" id="A0A918CZE4"/>
<dbReference type="Proteomes" id="UP000600365">
    <property type="component" value="Unassembled WGS sequence"/>
</dbReference>
<reference evidence="2 3" key="1">
    <citation type="journal article" date="2014" name="Int. J. Syst. Evol. Microbiol.">
        <title>Complete genome sequence of Corynebacterium casei LMG S-19264T (=DSM 44701T), isolated from a smear-ripened cheese.</title>
        <authorList>
            <consortium name="US DOE Joint Genome Institute (JGI-PGF)"/>
            <person name="Walter F."/>
            <person name="Albersmeier A."/>
            <person name="Kalinowski J."/>
            <person name="Ruckert C."/>
        </authorList>
    </citation>
    <scope>NUCLEOTIDE SEQUENCE [LARGE SCALE GENOMIC DNA]</scope>
    <source>
        <strain evidence="2 3">CGMCC 4.7111</strain>
    </source>
</reference>
<protein>
    <submittedName>
        <fullName evidence="2">Uncharacterized protein</fullName>
    </submittedName>
</protein>
<dbReference type="RefSeq" id="WP_189184426.1">
    <property type="nucleotide sequence ID" value="NZ_BMMM01000001.1"/>
</dbReference>
<sequence length="149" mass="16331">MGTETDWVYRVFEPHGSQGWRPYGSDPERWRGTITADDSSEGPQYALSLVLVDLMTEWKTRGLHRAKHVRVCLWRDEEGDEADADAIVELRPSLHAELPRGCPIRLVYADPAPGVSEGSGLPAGEEGAYTPTGNPIPPGRGRGGFRHGP</sequence>
<evidence type="ECO:0000256" key="1">
    <source>
        <dbReference type="SAM" id="MobiDB-lite"/>
    </source>
</evidence>
<organism evidence="2 3">
    <name type="scientific">Streptomyces albiflavescens</name>
    <dbReference type="NCBI Taxonomy" id="1623582"/>
    <lineage>
        <taxon>Bacteria</taxon>
        <taxon>Bacillati</taxon>
        <taxon>Actinomycetota</taxon>
        <taxon>Actinomycetes</taxon>
        <taxon>Kitasatosporales</taxon>
        <taxon>Streptomycetaceae</taxon>
        <taxon>Streptomyces</taxon>
    </lineage>
</organism>
<feature type="region of interest" description="Disordered" evidence="1">
    <location>
        <begin position="112"/>
        <end position="149"/>
    </location>
</feature>
<evidence type="ECO:0000313" key="3">
    <source>
        <dbReference type="Proteomes" id="UP000600365"/>
    </source>
</evidence>
<dbReference type="EMBL" id="BMMM01000001">
    <property type="protein sequence ID" value="GGN52013.1"/>
    <property type="molecule type" value="Genomic_DNA"/>
</dbReference>
<keyword evidence="3" id="KW-1185">Reference proteome</keyword>